<dbReference type="RefSeq" id="WP_156270527.1">
    <property type="nucleotide sequence ID" value="NZ_WOGU01000016.1"/>
</dbReference>
<dbReference type="Pfam" id="PF09339">
    <property type="entry name" value="HTH_IclR"/>
    <property type="match status" value="1"/>
</dbReference>
<protein>
    <recommendedName>
        <fullName evidence="6">Glycerol operon regulatory protein</fullName>
    </recommendedName>
</protein>
<dbReference type="InterPro" id="IPR029016">
    <property type="entry name" value="GAF-like_dom_sf"/>
</dbReference>
<feature type="domain" description="HTH iclR-type" evidence="7">
    <location>
        <begin position="19"/>
        <end position="82"/>
    </location>
</feature>
<evidence type="ECO:0000256" key="2">
    <source>
        <dbReference type="ARBA" id="ARBA00023015"/>
    </source>
</evidence>
<keyword evidence="1" id="KW-0319">Glycerol metabolism</keyword>
<dbReference type="InterPro" id="IPR014757">
    <property type="entry name" value="Tscrpt_reg_IclR_C"/>
</dbReference>
<name>A0A6N8GQV3_9MICC</name>
<gene>
    <name evidence="9" type="ORF">GMA12_16130</name>
</gene>
<dbReference type="PANTHER" id="PTHR30136:SF24">
    <property type="entry name" value="HTH-TYPE TRANSCRIPTIONAL REPRESSOR ALLR"/>
    <property type="match status" value="1"/>
</dbReference>
<organism evidence="9 10">
    <name type="scientific">Kocuria sediminis</name>
    <dbReference type="NCBI Taxonomy" id="1038857"/>
    <lineage>
        <taxon>Bacteria</taxon>
        <taxon>Bacillati</taxon>
        <taxon>Actinomycetota</taxon>
        <taxon>Actinomycetes</taxon>
        <taxon>Micrococcales</taxon>
        <taxon>Micrococcaceae</taxon>
        <taxon>Kocuria</taxon>
    </lineage>
</organism>
<keyword evidence="10" id="KW-1185">Reference proteome</keyword>
<evidence type="ECO:0000256" key="6">
    <source>
        <dbReference type="ARBA" id="ARBA00070406"/>
    </source>
</evidence>
<dbReference type="PROSITE" id="PS51078">
    <property type="entry name" value="ICLR_ED"/>
    <property type="match status" value="1"/>
</dbReference>
<evidence type="ECO:0000256" key="5">
    <source>
        <dbReference type="ARBA" id="ARBA00058938"/>
    </source>
</evidence>
<dbReference type="AlphaFoldDB" id="A0A6N8GQV3"/>
<dbReference type="InterPro" id="IPR036388">
    <property type="entry name" value="WH-like_DNA-bd_sf"/>
</dbReference>
<dbReference type="PANTHER" id="PTHR30136">
    <property type="entry name" value="HELIX-TURN-HELIX TRANSCRIPTIONAL REGULATOR, ICLR FAMILY"/>
    <property type="match status" value="1"/>
</dbReference>
<dbReference type="InterPro" id="IPR036390">
    <property type="entry name" value="WH_DNA-bd_sf"/>
</dbReference>
<evidence type="ECO:0000256" key="3">
    <source>
        <dbReference type="ARBA" id="ARBA00023125"/>
    </source>
</evidence>
<dbReference type="GO" id="GO:0003677">
    <property type="term" value="F:DNA binding"/>
    <property type="evidence" value="ECO:0007669"/>
    <property type="project" value="UniProtKB-KW"/>
</dbReference>
<dbReference type="FunFam" id="1.10.10.10:FF:000056">
    <property type="entry name" value="IclR family transcriptional regulator"/>
    <property type="match status" value="1"/>
</dbReference>
<reference evidence="9 10" key="1">
    <citation type="submission" date="2019-12" db="EMBL/GenBank/DDBJ databases">
        <authorList>
            <person name="Shi Y."/>
        </authorList>
    </citation>
    <scope>NUCLEOTIDE SEQUENCE [LARGE SCALE GENOMIC DNA]</scope>
    <source>
        <strain evidence="9 10">JCM 17929</strain>
    </source>
</reference>
<dbReference type="Gene3D" id="3.30.450.40">
    <property type="match status" value="1"/>
</dbReference>
<dbReference type="GO" id="GO:0045892">
    <property type="term" value="P:negative regulation of DNA-templated transcription"/>
    <property type="evidence" value="ECO:0007669"/>
    <property type="project" value="TreeGrafter"/>
</dbReference>
<dbReference type="SMART" id="SM00346">
    <property type="entry name" value="HTH_ICLR"/>
    <property type="match status" value="1"/>
</dbReference>
<accession>A0A6N8GQV3</accession>
<dbReference type="SUPFAM" id="SSF55781">
    <property type="entry name" value="GAF domain-like"/>
    <property type="match status" value="1"/>
</dbReference>
<dbReference type="Proteomes" id="UP000436989">
    <property type="component" value="Unassembled WGS sequence"/>
</dbReference>
<dbReference type="Pfam" id="PF01614">
    <property type="entry name" value="IclR_C"/>
    <property type="match status" value="1"/>
</dbReference>
<keyword evidence="2" id="KW-0805">Transcription regulation</keyword>
<evidence type="ECO:0000256" key="4">
    <source>
        <dbReference type="ARBA" id="ARBA00023163"/>
    </source>
</evidence>
<proteinExistence type="predicted"/>
<dbReference type="GO" id="GO:0003700">
    <property type="term" value="F:DNA-binding transcription factor activity"/>
    <property type="evidence" value="ECO:0007669"/>
    <property type="project" value="TreeGrafter"/>
</dbReference>
<dbReference type="GO" id="GO:0006071">
    <property type="term" value="P:glycerol metabolic process"/>
    <property type="evidence" value="ECO:0007669"/>
    <property type="project" value="UniProtKB-KW"/>
</dbReference>
<keyword evidence="4" id="KW-0804">Transcription</keyword>
<sequence length="270" mass="29255">MAQQTAAAGAAAGNGVRGVKSAARTVEVLEVLAARGNEPVTVRELCDAMEAPRSSVYALLRTLTELGWVRSDSTHSLYSIGIRALLAGTTYLDTDPLLQVVQPHVDQVSRQLEETVHYGRLDRTDIVYLATHQSAAYERARNRVGRRLPAYSTSLGKAVLAHFDDQELEAHLPPVLTPLTPTTITSREALREDLAVTRERGYAIDDEENTPGLRCFGVALPIRSGITDALSCSVPLDRLTPEHEREIIAALRSTADVTLQIVRGLGGLLG</sequence>
<evidence type="ECO:0000259" key="8">
    <source>
        <dbReference type="PROSITE" id="PS51078"/>
    </source>
</evidence>
<feature type="domain" description="IclR-ED" evidence="8">
    <location>
        <begin position="83"/>
        <end position="267"/>
    </location>
</feature>
<evidence type="ECO:0000313" key="9">
    <source>
        <dbReference type="EMBL" id="MUN64650.1"/>
    </source>
</evidence>
<dbReference type="SUPFAM" id="SSF46785">
    <property type="entry name" value="Winged helix' DNA-binding domain"/>
    <property type="match status" value="1"/>
</dbReference>
<evidence type="ECO:0000313" key="10">
    <source>
        <dbReference type="Proteomes" id="UP000436989"/>
    </source>
</evidence>
<dbReference type="InterPro" id="IPR050707">
    <property type="entry name" value="HTH_MetabolicPath_Reg"/>
</dbReference>
<dbReference type="PROSITE" id="PS51077">
    <property type="entry name" value="HTH_ICLR"/>
    <property type="match status" value="1"/>
</dbReference>
<dbReference type="InterPro" id="IPR005471">
    <property type="entry name" value="Tscrpt_reg_IclR_N"/>
</dbReference>
<dbReference type="EMBL" id="WOGU01000016">
    <property type="protein sequence ID" value="MUN64650.1"/>
    <property type="molecule type" value="Genomic_DNA"/>
</dbReference>
<evidence type="ECO:0000259" key="7">
    <source>
        <dbReference type="PROSITE" id="PS51077"/>
    </source>
</evidence>
<comment type="function">
    <text evidence="5">May be an activator protein for the gylABX operon.</text>
</comment>
<keyword evidence="3" id="KW-0238">DNA-binding</keyword>
<dbReference type="Gene3D" id="1.10.10.10">
    <property type="entry name" value="Winged helix-like DNA-binding domain superfamily/Winged helix DNA-binding domain"/>
    <property type="match status" value="1"/>
</dbReference>
<comment type="caution">
    <text evidence="9">The sequence shown here is derived from an EMBL/GenBank/DDBJ whole genome shotgun (WGS) entry which is preliminary data.</text>
</comment>
<evidence type="ECO:0000256" key="1">
    <source>
        <dbReference type="ARBA" id="ARBA00022798"/>
    </source>
</evidence>